<protein>
    <submittedName>
        <fullName evidence="2">Heme-binding protein</fullName>
    </submittedName>
    <submittedName>
        <fullName evidence="1">Uncharacterized protein GlcG (DUF336 family)</fullName>
    </submittedName>
</protein>
<reference evidence="2 3" key="1">
    <citation type="submission" date="2018-11" db="EMBL/GenBank/DDBJ databases">
        <authorList>
            <person name="Huo Y."/>
        </authorList>
    </citation>
    <scope>NUCLEOTIDE SEQUENCE [LARGE SCALE GENOMIC DNA]</scope>
    <source>
        <strain evidence="2 3">DSM 30132</strain>
    </source>
</reference>
<dbReference type="PANTHER" id="PTHR34309">
    <property type="entry name" value="SLR1406 PROTEIN"/>
    <property type="match status" value="1"/>
</dbReference>
<dbReference type="RefSeq" id="WP_125850676.1">
    <property type="nucleotide sequence ID" value="NZ_JACHXH010000039.1"/>
</dbReference>
<dbReference type="InterPro" id="IPR005624">
    <property type="entry name" value="PduO/GlcC-like"/>
</dbReference>
<accession>A0A427M7Y7</accession>
<sequence length="138" mass="13863">MSTTVATILLSDAQQMIERSIAAARALDLACSIAVVDSSGHLLSFIRQDGAMAGSAALAIDKAFTAHLFNNPTDALNALAQPGAELYGIQHSHGGRVVVFGGGIPIRFEGRTIGAIGVSGGTVAEDIAIAEAGSAASS</sequence>
<dbReference type="EMBL" id="JACHXH010000039">
    <property type="protein sequence ID" value="MBB3138832.1"/>
    <property type="molecule type" value="Genomic_DNA"/>
</dbReference>
<dbReference type="EMBL" id="RJJT01000036">
    <property type="protein sequence ID" value="RSB60915.1"/>
    <property type="molecule type" value="Genomic_DNA"/>
</dbReference>
<dbReference type="AlphaFoldDB" id="A0A427M7Y7"/>
<keyword evidence="4" id="KW-1185">Reference proteome</keyword>
<dbReference type="Proteomes" id="UP000277279">
    <property type="component" value="Unassembled WGS sequence"/>
</dbReference>
<evidence type="ECO:0000313" key="2">
    <source>
        <dbReference type="EMBL" id="RSB60915.1"/>
    </source>
</evidence>
<dbReference type="OrthoDB" id="9815788at2"/>
<dbReference type="Gene3D" id="3.30.450.150">
    <property type="entry name" value="Haem-degrading domain"/>
    <property type="match status" value="1"/>
</dbReference>
<organism evidence="2 3">
    <name type="scientific">Rhizobium pisi</name>
    <dbReference type="NCBI Taxonomy" id="574561"/>
    <lineage>
        <taxon>Bacteria</taxon>
        <taxon>Pseudomonadati</taxon>
        <taxon>Pseudomonadota</taxon>
        <taxon>Alphaproteobacteria</taxon>
        <taxon>Hyphomicrobiales</taxon>
        <taxon>Rhizobiaceae</taxon>
        <taxon>Rhizobium/Agrobacterium group</taxon>
        <taxon>Rhizobium</taxon>
    </lineage>
</organism>
<evidence type="ECO:0000313" key="3">
    <source>
        <dbReference type="Proteomes" id="UP000277279"/>
    </source>
</evidence>
<comment type="caution">
    <text evidence="2">The sequence shown here is derived from an EMBL/GenBank/DDBJ whole genome shotgun (WGS) entry which is preliminary data.</text>
</comment>
<dbReference type="Proteomes" id="UP000518315">
    <property type="component" value="Unassembled WGS sequence"/>
</dbReference>
<proteinExistence type="predicted"/>
<evidence type="ECO:0000313" key="4">
    <source>
        <dbReference type="Proteomes" id="UP000518315"/>
    </source>
</evidence>
<reference evidence="1 4" key="2">
    <citation type="submission" date="2020-08" db="EMBL/GenBank/DDBJ databases">
        <title>Genomic Encyclopedia of Type Strains, Phase III (KMG-III): the genomes of soil and plant-associated and newly described type strains.</title>
        <authorList>
            <person name="Whitman W."/>
        </authorList>
    </citation>
    <scope>NUCLEOTIDE SEQUENCE [LARGE SCALE GENOMIC DNA]</scope>
    <source>
        <strain evidence="1 4">CECT 4113</strain>
    </source>
</reference>
<dbReference type="PANTHER" id="PTHR34309:SF1">
    <property type="entry name" value="PROTEIN GLCG"/>
    <property type="match status" value="1"/>
</dbReference>
<dbReference type="Pfam" id="PF03928">
    <property type="entry name" value="HbpS-like"/>
    <property type="match status" value="1"/>
</dbReference>
<dbReference type="SUPFAM" id="SSF143744">
    <property type="entry name" value="GlcG-like"/>
    <property type="match status" value="1"/>
</dbReference>
<gene>
    <name evidence="2" type="ORF">EFD55_31090</name>
    <name evidence="1" type="ORF">FHS26_006611</name>
</gene>
<dbReference type="InterPro" id="IPR052517">
    <property type="entry name" value="GlcG_carb_metab_protein"/>
</dbReference>
<dbReference type="InterPro" id="IPR038084">
    <property type="entry name" value="PduO/GlcC-like_sf"/>
</dbReference>
<evidence type="ECO:0000313" key="1">
    <source>
        <dbReference type="EMBL" id="MBB3138832.1"/>
    </source>
</evidence>
<name>A0A427M7Y7_9HYPH</name>